<name>A0A0F9KP33_9ZZZZ</name>
<dbReference type="SUPFAM" id="SSF82689">
    <property type="entry name" value="Mechanosensitive channel protein MscS (YggB), C-terminal domain"/>
    <property type="match status" value="1"/>
</dbReference>
<evidence type="ECO:0000256" key="6">
    <source>
        <dbReference type="ARBA" id="ARBA00023136"/>
    </source>
</evidence>
<dbReference type="InterPro" id="IPR049142">
    <property type="entry name" value="MS_channel_1st"/>
</dbReference>
<comment type="caution">
    <text evidence="11">The sequence shown here is derived from an EMBL/GenBank/DDBJ whole genome shotgun (WGS) entry which is preliminary data.</text>
</comment>
<gene>
    <name evidence="11" type="ORF">LCGC14_1610710</name>
</gene>
<keyword evidence="4 7" id="KW-0812">Transmembrane</keyword>
<comment type="similarity">
    <text evidence="2">Belongs to the MscS (TC 1.A.23) family.</text>
</comment>
<dbReference type="InterPro" id="IPR011066">
    <property type="entry name" value="MscS_channel_C_sf"/>
</dbReference>
<accession>A0A0F9KP33</accession>
<dbReference type="PANTHER" id="PTHR30221">
    <property type="entry name" value="SMALL-CONDUCTANCE MECHANOSENSITIVE CHANNEL"/>
    <property type="match status" value="1"/>
</dbReference>
<dbReference type="GO" id="GO:0005886">
    <property type="term" value="C:plasma membrane"/>
    <property type="evidence" value="ECO:0007669"/>
    <property type="project" value="UniProtKB-SubCell"/>
</dbReference>
<dbReference type="GO" id="GO:0008381">
    <property type="term" value="F:mechanosensitive monoatomic ion channel activity"/>
    <property type="evidence" value="ECO:0007669"/>
    <property type="project" value="InterPro"/>
</dbReference>
<keyword evidence="3" id="KW-1003">Cell membrane</keyword>
<feature type="transmembrane region" description="Helical" evidence="7">
    <location>
        <begin position="61"/>
        <end position="78"/>
    </location>
</feature>
<evidence type="ECO:0000256" key="4">
    <source>
        <dbReference type="ARBA" id="ARBA00022692"/>
    </source>
</evidence>
<dbReference type="InterPro" id="IPR006685">
    <property type="entry name" value="MscS_channel_2nd"/>
</dbReference>
<keyword evidence="5 7" id="KW-1133">Transmembrane helix</keyword>
<feature type="transmembrane region" description="Helical" evidence="7">
    <location>
        <begin position="90"/>
        <end position="111"/>
    </location>
</feature>
<evidence type="ECO:0000259" key="8">
    <source>
        <dbReference type="Pfam" id="PF00924"/>
    </source>
</evidence>
<dbReference type="Gene3D" id="3.30.70.100">
    <property type="match status" value="1"/>
</dbReference>
<evidence type="ECO:0000256" key="5">
    <source>
        <dbReference type="ARBA" id="ARBA00022989"/>
    </source>
</evidence>
<dbReference type="SUPFAM" id="SSF82861">
    <property type="entry name" value="Mechanosensitive channel protein MscS (YggB), transmembrane region"/>
    <property type="match status" value="1"/>
</dbReference>
<feature type="transmembrane region" description="Helical" evidence="7">
    <location>
        <begin position="12"/>
        <end position="34"/>
    </location>
</feature>
<feature type="domain" description="Mechanosensitive ion channel MscS" evidence="8">
    <location>
        <begin position="178"/>
        <end position="246"/>
    </location>
</feature>
<evidence type="ECO:0000256" key="2">
    <source>
        <dbReference type="ARBA" id="ARBA00008017"/>
    </source>
</evidence>
<feature type="transmembrane region" description="Helical" evidence="7">
    <location>
        <begin position="137"/>
        <end position="156"/>
    </location>
</feature>
<protein>
    <recommendedName>
        <fullName evidence="12">Mechanosensitive ion channel protein MscS</fullName>
    </recommendedName>
</protein>
<comment type="subcellular location">
    <subcellularLocation>
        <location evidence="1">Cell membrane</location>
        <topology evidence="1">Multi-pass membrane protein</topology>
    </subcellularLocation>
</comment>
<feature type="domain" description="Mechanosensitive ion channel MscS C-terminal" evidence="9">
    <location>
        <begin position="255"/>
        <end position="337"/>
    </location>
</feature>
<evidence type="ECO:0000259" key="10">
    <source>
        <dbReference type="Pfam" id="PF21088"/>
    </source>
</evidence>
<evidence type="ECO:0000256" key="7">
    <source>
        <dbReference type="SAM" id="Phobius"/>
    </source>
</evidence>
<dbReference type="Pfam" id="PF00924">
    <property type="entry name" value="MS_channel_2nd"/>
    <property type="match status" value="1"/>
</dbReference>
<dbReference type="AlphaFoldDB" id="A0A0F9KP33"/>
<evidence type="ECO:0008006" key="12">
    <source>
        <dbReference type="Google" id="ProtNLM"/>
    </source>
</evidence>
<dbReference type="Gene3D" id="2.30.30.60">
    <property type="match status" value="1"/>
</dbReference>
<feature type="transmembrane region" description="Helical" evidence="7">
    <location>
        <begin position="162"/>
        <end position="191"/>
    </location>
</feature>
<evidence type="ECO:0000256" key="3">
    <source>
        <dbReference type="ARBA" id="ARBA00022475"/>
    </source>
</evidence>
<sequence length="351" mass="39152">MLGFLEELGISPYFKAALSFVIFFLGAKFVYLVLTHLVERWTKKTATQLDDIILARVKTPVFYFILLAGIATALNFLPLPALVKSISSKALASVVIGISCYLVAFFINLFIKTWFTQRKAVTGAARGHELIIISRKILNFVVFILLLIFILNVWGIKVTALVASLGIAGFIIGFALQDIFANVFGGVALIADKSFKIGDFIKLETGEIGEVIDIGLRSTRIKSFDEGNEIIIPNNSLVTTKITNYGRPAINLKMVIKIGIAYGSDIKKAKQILLACINKIEGILEDPLPRVYFMEMADFSLNFRVVFWVRNFKDRFDVQDKIISAAYEELQAQGIKIPFPTRTIHIEKDNG</sequence>
<dbReference type="InterPro" id="IPR049278">
    <property type="entry name" value="MS_channel_C"/>
</dbReference>
<keyword evidence="6 7" id="KW-0472">Membrane</keyword>
<evidence type="ECO:0000259" key="9">
    <source>
        <dbReference type="Pfam" id="PF21082"/>
    </source>
</evidence>
<dbReference type="Gene3D" id="1.10.287.1260">
    <property type="match status" value="1"/>
</dbReference>
<dbReference type="Pfam" id="PF21088">
    <property type="entry name" value="MS_channel_1st"/>
    <property type="match status" value="1"/>
</dbReference>
<dbReference type="Pfam" id="PF21082">
    <property type="entry name" value="MS_channel_3rd"/>
    <property type="match status" value="1"/>
</dbReference>
<dbReference type="InterPro" id="IPR011014">
    <property type="entry name" value="MscS_channel_TM-2"/>
</dbReference>
<evidence type="ECO:0000313" key="11">
    <source>
        <dbReference type="EMBL" id="KKM23878.1"/>
    </source>
</evidence>
<dbReference type="InterPro" id="IPR045275">
    <property type="entry name" value="MscS_archaea/bacteria_type"/>
</dbReference>
<dbReference type="EMBL" id="LAZR01013036">
    <property type="protein sequence ID" value="KKM23878.1"/>
    <property type="molecule type" value="Genomic_DNA"/>
</dbReference>
<feature type="domain" description="Mechanosensitive ion channel transmembrane helices 2/3" evidence="10">
    <location>
        <begin position="136"/>
        <end position="177"/>
    </location>
</feature>
<organism evidence="11">
    <name type="scientific">marine sediment metagenome</name>
    <dbReference type="NCBI Taxonomy" id="412755"/>
    <lineage>
        <taxon>unclassified sequences</taxon>
        <taxon>metagenomes</taxon>
        <taxon>ecological metagenomes</taxon>
    </lineage>
</organism>
<dbReference type="SUPFAM" id="SSF50182">
    <property type="entry name" value="Sm-like ribonucleoproteins"/>
    <property type="match status" value="1"/>
</dbReference>
<dbReference type="PANTHER" id="PTHR30221:SF1">
    <property type="entry name" value="SMALL-CONDUCTANCE MECHANOSENSITIVE CHANNEL"/>
    <property type="match status" value="1"/>
</dbReference>
<evidence type="ECO:0000256" key="1">
    <source>
        <dbReference type="ARBA" id="ARBA00004651"/>
    </source>
</evidence>
<proteinExistence type="inferred from homology"/>
<reference evidence="11" key="1">
    <citation type="journal article" date="2015" name="Nature">
        <title>Complex archaea that bridge the gap between prokaryotes and eukaryotes.</title>
        <authorList>
            <person name="Spang A."/>
            <person name="Saw J.H."/>
            <person name="Jorgensen S.L."/>
            <person name="Zaremba-Niedzwiedzka K."/>
            <person name="Martijn J."/>
            <person name="Lind A.E."/>
            <person name="van Eijk R."/>
            <person name="Schleper C."/>
            <person name="Guy L."/>
            <person name="Ettema T.J."/>
        </authorList>
    </citation>
    <scope>NUCLEOTIDE SEQUENCE</scope>
</reference>
<dbReference type="InterPro" id="IPR010920">
    <property type="entry name" value="LSM_dom_sf"/>
</dbReference>
<dbReference type="InterPro" id="IPR023408">
    <property type="entry name" value="MscS_beta-dom_sf"/>
</dbReference>